<evidence type="ECO:0000256" key="7">
    <source>
        <dbReference type="ARBA" id="ARBA00022917"/>
    </source>
</evidence>
<dbReference type="EMBL" id="RXFM01000006">
    <property type="protein sequence ID" value="RST71556.1"/>
    <property type="molecule type" value="Genomic_DNA"/>
</dbReference>
<dbReference type="SUPFAM" id="SSF109604">
    <property type="entry name" value="HD-domain/PDEase-like"/>
    <property type="match status" value="1"/>
</dbReference>
<comment type="subunit">
    <text evidence="2">Tetramer of two alpha and two beta subunits.</text>
</comment>
<keyword evidence="11" id="KW-1185">Reference proteome</keyword>
<keyword evidence="7" id="KW-0648">Protein biosynthesis</keyword>
<dbReference type="Pfam" id="PF02092">
    <property type="entry name" value="tRNA_synt_2f"/>
    <property type="match status" value="1"/>
</dbReference>
<dbReference type="Proteomes" id="UP000279470">
    <property type="component" value="Unassembled WGS sequence"/>
</dbReference>
<comment type="catalytic activity">
    <reaction evidence="9">
        <text>tRNA(Gly) + glycine + ATP = glycyl-tRNA(Gly) + AMP + diphosphate</text>
        <dbReference type="Rhea" id="RHEA:16013"/>
        <dbReference type="Rhea" id="RHEA-COMP:9664"/>
        <dbReference type="Rhea" id="RHEA-COMP:9683"/>
        <dbReference type="ChEBI" id="CHEBI:30616"/>
        <dbReference type="ChEBI" id="CHEBI:33019"/>
        <dbReference type="ChEBI" id="CHEBI:57305"/>
        <dbReference type="ChEBI" id="CHEBI:78442"/>
        <dbReference type="ChEBI" id="CHEBI:78522"/>
        <dbReference type="ChEBI" id="CHEBI:456215"/>
        <dbReference type="EC" id="6.1.1.14"/>
    </reaction>
</comment>
<sequence>MPNLFFEIYSEEMPSEMQEFGASKIYDLFIKKLNKIFQINLSGEYFFTPKRIGIYISEIPDVLCGSDVEIRGPKINATDKAIQGFLSKYKIADVSKLIQKGEYYFFKEKFVTKDSKGILKSLIEDIITSFNWPKSMRWGDYDIRWIRPIHSMICIFDKTVLPIKFGHIIASNKIKIKDKFIIVESFEDYKEKFEEIKVCIFQDKRLKIIMDQAKALCKQFNISLIEDNNLLKEVSNLVESPYVAIGKIEKRFMKLPKEILVSMLKFHQKYLMTEDNNGNLAPYFIIVSNGMTNYNLKTVINGNEKVLRSRLADAEYFYNQDSKTKLIDKFDKLKKVTFHHEIGSYYDKISDVKKIALKLADKLQINDKENINRVSLLIKSDLVTEIVNELPELQGIAGYYYALNDEELQDVANAIKDHYLPQGPSDPVPNSRLSIVMALADKIVTLNSMFAINIKPTGSKDPYALRRAAIGIIRIICSNKLKIDLKDLIDKEVIKFINDRVNILSNSENNIYSIDLKYIKNAI</sequence>
<dbReference type="RefSeq" id="WP_126044257.1">
    <property type="nucleotide sequence ID" value="NZ_RXFM01000006.1"/>
</dbReference>
<dbReference type="GO" id="GO:0006426">
    <property type="term" value="P:glycyl-tRNA aminoacylation"/>
    <property type="evidence" value="ECO:0007669"/>
    <property type="project" value="InterPro"/>
</dbReference>
<dbReference type="OrthoDB" id="9775440at2"/>
<dbReference type="PROSITE" id="PS50861">
    <property type="entry name" value="AA_TRNA_LIGASE_II_GLYAB"/>
    <property type="match status" value="1"/>
</dbReference>
<keyword evidence="5" id="KW-0547">Nucleotide-binding</keyword>
<dbReference type="PANTHER" id="PTHR30075">
    <property type="entry name" value="GLYCYL-TRNA SYNTHETASE"/>
    <property type="match status" value="1"/>
</dbReference>
<dbReference type="AlphaFoldDB" id="A0A429XUJ2"/>
<comment type="caution">
    <text evidence="10">The sequence shown here is derived from an EMBL/GenBank/DDBJ whole genome shotgun (WGS) entry which is preliminary data.</text>
</comment>
<evidence type="ECO:0000313" key="10">
    <source>
        <dbReference type="EMBL" id="RST71556.1"/>
    </source>
</evidence>
<evidence type="ECO:0000256" key="9">
    <source>
        <dbReference type="ARBA" id="ARBA00047937"/>
    </source>
</evidence>
<evidence type="ECO:0000256" key="3">
    <source>
        <dbReference type="ARBA" id="ARBA00012829"/>
    </source>
</evidence>
<accession>A0A429XUJ2</accession>
<name>A0A429XUJ2_9RICK</name>
<dbReference type="NCBIfam" id="TIGR00211">
    <property type="entry name" value="glyS"/>
    <property type="match status" value="1"/>
</dbReference>
<dbReference type="InterPro" id="IPR015944">
    <property type="entry name" value="Gly-tRNA-synth_bsu"/>
</dbReference>
<evidence type="ECO:0000256" key="1">
    <source>
        <dbReference type="ARBA" id="ARBA00008226"/>
    </source>
</evidence>
<dbReference type="PANTHER" id="PTHR30075:SF2">
    <property type="entry name" value="GLYCINE--TRNA LIGASE, CHLOROPLASTIC_MITOCHONDRIAL 2"/>
    <property type="match status" value="1"/>
</dbReference>
<keyword evidence="6" id="KW-0067">ATP-binding</keyword>
<evidence type="ECO:0000256" key="2">
    <source>
        <dbReference type="ARBA" id="ARBA00011209"/>
    </source>
</evidence>
<evidence type="ECO:0000256" key="4">
    <source>
        <dbReference type="ARBA" id="ARBA00022598"/>
    </source>
</evidence>
<evidence type="ECO:0000256" key="6">
    <source>
        <dbReference type="ARBA" id="ARBA00022840"/>
    </source>
</evidence>
<evidence type="ECO:0000256" key="8">
    <source>
        <dbReference type="ARBA" id="ARBA00023146"/>
    </source>
</evidence>
<evidence type="ECO:0000313" key="11">
    <source>
        <dbReference type="Proteomes" id="UP000279470"/>
    </source>
</evidence>
<keyword evidence="4 10" id="KW-0436">Ligase</keyword>
<gene>
    <name evidence="10" type="ORF">EIC27_00760</name>
</gene>
<comment type="similarity">
    <text evidence="1">Belongs to the class-II aminoacyl-tRNA synthetase family.</text>
</comment>
<reference evidence="11" key="1">
    <citation type="submission" date="2018-11" db="EMBL/GenBank/DDBJ databases">
        <title>Phylogenetic, genomic, and biogeographic characterization of a novel and ubiquitous marine invertebrate-associated Rickettsiales parasite, Candidatus Marinoinvertebrata rohwerii, gen. nov., sp. nov.</title>
        <authorList>
            <person name="Klinges J.G."/>
            <person name="Rosales S.M."/>
            <person name="Mcminds R."/>
            <person name="Shaver E.C."/>
            <person name="Shantz A."/>
            <person name="Peters E.C."/>
            <person name="Burkepile D.E."/>
            <person name="Silliman B.R."/>
            <person name="Vega Thurber R.L."/>
        </authorList>
    </citation>
    <scope>NUCLEOTIDE SEQUENCE [LARGE SCALE GENOMIC DNA]</scope>
    <source>
        <strain evidence="11">a_cerv_44</strain>
    </source>
</reference>
<organism evidence="10 11">
    <name type="scientific">Candidatus Aquarickettsia rohweri</name>
    <dbReference type="NCBI Taxonomy" id="2602574"/>
    <lineage>
        <taxon>Bacteria</taxon>
        <taxon>Pseudomonadati</taxon>
        <taxon>Pseudomonadota</taxon>
        <taxon>Alphaproteobacteria</taxon>
        <taxon>Rickettsiales</taxon>
        <taxon>Candidatus Midichloriaceae</taxon>
        <taxon>Candidatus Aquarickettsia</taxon>
    </lineage>
</organism>
<proteinExistence type="inferred from homology"/>
<dbReference type="InterPro" id="IPR006194">
    <property type="entry name" value="Gly-tRNA-synth_heterodimer"/>
</dbReference>
<dbReference type="PRINTS" id="PR01045">
    <property type="entry name" value="TRNASYNTHGB"/>
</dbReference>
<dbReference type="GO" id="GO:0005524">
    <property type="term" value="F:ATP binding"/>
    <property type="evidence" value="ECO:0007669"/>
    <property type="project" value="UniProtKB-KW"/>
</dbReference>
<dbReference type="GO" id="GO:0004820">
    <property type="term" value="F:glycine-tRNA ligase activity"/>
    <property type="evidence" value="ECO:0007669"/>
    <property type="project" value="UniProtKB-EC"/>
</dbReference>
<dbReference type="GO" id="GO:0005829">
    <property type="term" value="C:cytosol"/>
    <property type="evidence" value="ECO:0007669"/>
    <property type="project" value="TreeGrafter"/>
</dbReference>
<evidence type="ECO:0000256" key="5">
    <source>
        <dbReference type="ARBA" id="ARBA00022741"/>
    </source>
</evidence>
<dbReference type="EC" id="6.1.1.14" evidence="3"/>
<protein>
    <recommendedName>
        <fullName evidence="3">glycine--tRNA ligase</fullName>
        <ecNumber evidence="3">6.1.1.14</ecNumber>
    </recommendedName>
</protein>
<keyword evidence="8" id="KW-0030">Aminoacyl-tRNA synthetase</keyword>